<dbReference type="InterPro" id="IPR028994">
    <property type="entry name" value="Integrin_alpha_N"/>
</dbReference>
<dbReference type="AlphaFoldDB" id="A0A3N4GPB5"/>
<gene>
    <name evidence="2" type="ORF">EF294_06395</name>
</gene>
<accession>A0A3N4GPB5</accession>
<reference evidence="2 3" key="1">
    <citation type="submission" date="2018-11" db="EMBL/GenBank/DDBJ databases">
        <title>Draft genome sequence of Gordonia sp. RS15-1S isolated from rice stems.</title>
        <authorList>
            <person name="Muangham S."/>
        </authorList>
    </citation>
    <scope>NUCLEOTIDE SEQUENCE [LARGE SCALE GENOMIC DNA]</scope>
    <source>
        <strain evidence="2 3">RS15-1S</strain>
    </source>
</reference>
<name>A0A3N4GPB5_9ACTN</name>
<dbReference type="SUPFAM" id="SSF69318">
    <property type="entry name" value="Integrin alpha N-terminal domain"/>
    <property type="match status" value="1"/>
</dbReference>
<proteinExistence type="predicted"/>
<evidence type="ECO:0008006" key="4">
    <source>
        <dbReference type="Google" id="ProtNLM"/>
    </source>
</evidence>
<organism evidence="2 3">
    <name type="scientific">Gordonia oryzae</name>
    <dbReference type="NCBI Taxonomy" id="2487349"/>
    <lineage>
        <taxon>Bacteria</taxon>
        <taxon>Bacillati</taxon>
        <taxon>Actinomycetota</taxon>
        <taxon>Actinomycetes</taxon>
        <taxon>Mycobacteriales</taxon>
        <taxon>Gordoniaceae</taxon>
        <taxon>Gordonia</taxon>
    </lineage>
</organism>
<sequence>MDPVLEYVFGNGDSEPTHWHTRADTDSDADGALDAIALDFDGDGRCDDLLIDTDADGIADLAALDLDDDATVEHHYRDSGNGIWGVAVATREAPPAPHTPGTRTPATPVPAGPAPTGTRVQAHDLDGDGIPDIEIFLDAGAIRRLYVDTNSDGRPDQVLIDSDGDGTADAAYAEGELGFGR</sequence>
<dbReference type="EMBL" id="RKMH01000004">
    <property type="protein sequence ID" value="RPA64749.1"/>
    <property type="molecule type" value="Genomic_DNA"/>
</dbReference>
<evidence type="ECO:0000313" key="3">
    <source>
        <dbReference type="Proteomes" id="UP000267536"/>
    </source>
</evidence>
<evidence type="ECO:0000256" key="1">
    <source>
        <dbReference type="SAM" id="MobiDB-lite"/>
    </source>
</evidence>
<comment type="caution">
    <text evidence="2">The sequence shown here is derived from an EMBL/GenBank/DDBJ whole genome shotgun (WGS) entry which is preliminary data.</text>
</comment>
<dbReference type="RefSeq" id="WP_123926949.1">
    <property type="nucleotide sequence ID" value="NZ_JBPSDP010000004.1"/>
</dbReference>
<evidence type="ECO:0000313" key="2">
    <source>
        <dbReference type="EMBL" id="RPA64749.1"/>
    </source>
</evidence>
<dbReference type="OrthoDB" id="3700985at2"/>
<protein>
    <recommendedName>
        <fullName evidence="4">Pullulanase</fullName>
    </recommendedName>
</protein>
<feature type="region of interest" description="Disordered" evidence="1">
    <location>
        <begin position="93"/>
        <end position="117"/>
    </location>
</feature>
<dbReference type="Proteomes" id="UP000267536">
    <property type="component" value="Unassembled WGS sequence"/>
</dbReference>
<keyword evidence="3" id="KW-1185">Reference proteome</keyword>